<proteinExistence type="predicted"/>
<organism evidence="1 2">
    <name type="scientific">Hyphomicrobium sulfonivorans</name>
    <dbReference type="NCBI Taxonomy" id="121290"/>
    <lineage>
        <taxon>Bacteria</taxon>
        <taxon>Pseudomonadati</taxon>
        <taxon>Pseudomonadota</taxon>
        <taxon>Alphaproteobacteria</taxon>
        <taxon>Hyphomicrobiales</taxon>
        <taxon>Hyphomicrobiaceae</taxon>
        <taxon>Hyphomicrobium</taxon>
    </lineage>
</organism>
<reference evidence="1 2" key="1">
    <citation type="submission" date="2015-10" db="EMBL/GenBank/DDBJ databases">
        <title>Transcriptomic analysis of a linuron degrading triple-species bacterial consortium.</title>
        <authorList>
            <person name="Albers P."/>
        </authorList>
    </citation>
    <scope>NUCLEOTIDE SEQUENCE [LARGE SCALE GENOMIC DNA]</scope>
    <source>
        <strain evidence="1 2">WDL6</strain>
    </source>
</reference>
<dbReference type="EMBL" id="LMTR01000006">
    <property type="protein sequence ID" value="KWT72514.1"/>
    <property type="molecule type" value="Genomic_DNA"/>
</dbReference>
<keyword evidence="2" id="KW-1185">Reference proteome</keyword>
<dbReference type="AlphaFoldDB" id="A0A109BPD5"/>
<gene>
    <name evidence="1" type="ORF">APY04_0076</name>
</gene>
<dbReference type="RefSeq" id="WP_157066507.1">
    <property type="nucleotide sequence ID" value="NZ_LMTR01000006.1"/>
</dbReference>
<sequence>MSLSMQKLGVLADSMSSVVDLLVRASLSAAVAGYPGDDAFMAEVRERFFWDPLALDALERELMGVTEVALQPGDDVGPTFNAQLEGRSCRPHPCGGRFRAPP</sequence>
<dbReference type="Proteomes" id="UP000059074">
    <property type="component" value="Unassembled WGS sequence"/>
</dbReference>
<comment type="caution">
    <text evidence="1">The sequence shown here is derived from an EMBL/GenBank/DDBJ whole genome shotgun (WGS) entry which is preliminary data.</text>
</comment>
<accession>A0A109BPD5</accession>
<protein>
    <submittedName>
        <fullName evidence="1">Uncharacterized protein</fullName>
    </submittedName>
</protein>
<evidence type="ECO:0000313" key="1">
    <source>
        <dbReference type="EMBL" id="KWT72514.1"/>
    </source>
</evidence>
<name>A0A109BPD5_HYPSL</name>
<dbReference type="PATRIC" id="fig|121290.4.peg.1623"/>
<evidence type="ECO:0000313" key="2">
    <source>
        <dbReference type="Proteomes" id="UP000059074"/>
    </source>
</evidence>